<protein>
    <recommendedName>
        <fullName evidence="4">Cyclic lactone autoinducer peptide</fullName>
    </recommendedName>
</protein>
<gene>
    <name evidence="2" type="ORF">HLQ16_17675</name>
</gene>
<dbReference type="RefSeq" id="WP_171298386.1">
    <property type="nucleotide sequence ID" value="NZ_CP087098.1"/>
</dbReference>
<sequence>MSTAFAVIAMSSIALATSSEASAVCLVMSVRELDESNRVPEEFFRLCF</sequence>
<evidence type="ECO:0000313" key="2">
    <source>
        <dbReference type="EMBL" id="NNU77762.1"/>
    </source>
</evidence>
<dbReference type="Proteomes" id="UP000531659">
    <property type="component" value="Unassembled WGS sequence"/>
</dbReference>
<reference evidence="2 3" key="1">
    <citation type="submission" date="2020-05" db="EMBL/GenBank/DDBJ databases">
        <title>Complete genome of Clostridium estertheticum subspecies estertheticum, isolated from Vacuum packed lamb meat from New Zealand imported to Switzerland.</title>
        <authorList>
            <person name="Wambui J."/>
            <person name="Stevens M.J.A."/>
            <person name="Stephan R."/>
        </authorList>
    </citation>
    <scope>NUCLEOTIDE SEQUENCE [LARGE SCALE GENOMIC DNA]</scope>
    <source>
        <strain evidence="2 3">CEST001</strain>
    </source>
</reference>
<evidence type="ECO:0000313" key="3">
    <source>
        <dbReference type="Proteomes" id="UP000531659"/>
    </source>
</evidence>
<name>A0A7Y3SYY1_9CLOT</name>
<proteinExistence type="predicted"/>
<feature type="chain" id="PRO_5039534586" description="Cyclic lactone autoinducer peptide" evidence="1">
    <location>
        <begin position="17"/>
        <end position="48"/>
    </location>
</feature>
<organism evidence="2 3">
    <name type="scientific">Clostridium estertheticum</name>
    <dbReference type="NCBI Taxonomy" id="238834"/>
    <lineage>
        <taxon>Bacteria</taxon>
        <taxon>Bacillati</taxon>
        <taxon>Bacillota</taxon>
        <taxon>Clostridia</taxon>
        <taxon>Eubacteriales</taxon>
        <taxon>Clostridiaceae</taxon>
        <taxon>Clostridium</taxon>
    </lineage>
</organism>
<evidence type="ECO:0008006" key="4">
    <source>
        <dbReference type="Google" id="ProtNLM"/>
    </source>
</evidence>
<dbReference type="AlphaFoldDB" id="A0A7Y3SYY1"/>
<evidence type="ECO:0000256" key="1">
    <source>
        <dbReference type="SAM" id="SignalP"/>
    </source>
</evidence>
<comment type="caution">
    <text evidence="2">The sequence shown here is derived from an EMBL/GenBank/DDBJ whole genome shotgun (WGS) entry which is preliminary data.</text>
</comment>
<dbReference type="EMBL" id="JABEYB010000015">
    <property type="protein sequence ID" value="NNU77762.1"/>
    <property type="molecule type" value="Genomic_DNA"/>
</dbReference>
<feature type="signal peptide" evidence="1">
    <location>
        <begin position="1"/>
        <end position="16"/>
    </location>
</feature>
<accession>A0A7Y3SYY1</accession>
<keyword evidence="1" id="KW-0732">Signal</keyword>